<dbReference type="Proteomes" id="UP000030758">
    <property type="component" value="Unassembled WGS sequence"/>
</dbReference>
<reference evidence="2 3" key="1">
    <citation type="journal article" date="2014" name="Nat. Genet.">
        <title>Genome and transcriptome of the porcine whipworm Trichuris suis.</title>
        <authorList>
            <person name="Jex A.R."/>
            <person name="Nejsum P."/>
            <person name="Schwarz E.M."/>
            <person name="Hu L."/>
            <person name="Young N.D."/>
            <person name="Hall R.S."/>
            <person name="Korhonen P.K."/>
            <person name="Liao S."/>
            <person name="Thamsborg S."/>
            <person name="Xia J."/>
            <person name="Xu P."/>
            <person name="Wang S."/>
            <person name="Scheerlinck J.P."/>
            <person name="Hofmann A."/>
            <person name="Sternberg P.W."/>
            <person name="Wang J."/>
            <person name="Gasser R.B."/>
        </authorList>
    </citation>
    <scope>NUCLEOTIDE SEQUENCE [LARGE SCALE GENOMIC DNA]</scope>
    <source>
        <strain evidence="2">DCEP-RM93F</strain>
        <strain evidence="1">DCEP-RM93M</strain>
    </source>
</reference>
<keyword evidence="3" id="KW-1185">Reference proteome</keyword>
<evidence type="ECO:0000313" key="2">
    <source>
        <dbReference type="EMBL" id="KFD66029.1"/>
    </source>
</evidence>
<accession>A0A085N983</accession>
<organism evidence="2">
    <name type="scientific">Trichuris suis</name>
    <name type="common">pig whipworm</name>
    <dbReference type="NCBI Taxonomy" id="68888"/>
    <lineage>
        <taxon>Eukaryota</taxon>
        <taxon>Metazoa</taxon>
        <taxon>Ecdysozoa</taxon>
        <taxon>Nematoda</taxon>
        <taxon>Enoplea</taxon>
        <taxon>Dorylaimia</taxon>
        <taxon>Trichinellida</taxon>
        <taxon>Trichuridae</taxon>
        <taxon>Trichuris</taxon>
    </lineage>
</organism>
<sequence>MLHLPMSTMCDEFFCLPKAQGKLTFMNLQERADLSSLRLQLQMRNSDPDRSVREGANSVAVLYPRQYRCSNCARVSSVSYELVEHMQYGHLLLLSYTQKN</sequence>
<evidence type="ECO:0000313" key="3">
    <source>
        <dbReference type="Proteomes" id="UP000030764"/>
    </source>
</evidence>
<evidence type="ECO:0000313" key="1">
    <source>
        <dbReference type="EMBL" id="KFD56083.1"/>
    </source>
</evidence>
<protein>
    <submittedName>
        <fullName evidence="2">Uncharacterized protein</fullName>
    </submittedName>
</protein>
<name>A0A085N983_9BILA</name>
<dbReference type="EMBL" id="KL363196">
    <property type="protein sequence ID" value="KFD56083.1"/>
    <property type="molecule type" value="Genomic_DNA"/>
</dbReference>
<dbReference type="AlphaFoldDB" id="A0A085N983"/>
<gene>
    <name evidence="1" type="ORF">M513_03207</name>
    <name evidence="2" type="ORF">M514_03207</name>
</gene>
<dbReference type="Proteomes" id="UP000030764">
    <property type="component" value="Unassembled WGS sequence"/>
</dbReference>
<proteinExistence type="predicted"/>
<dbReference type="EMBL" id="KL367529">
    <property type="protein sequence ID" value="KFD66029.1"/>
    <property type="molecule type" value="Genomic_DNA"/>
</dbReference>